<name>U3ABJ6_9RHOB</name>
<dbReference type="GO" id="GO:0005524">
    <property type="term" value="F:ATP binding"/>
    <property type="evidence" value="ECO:0007669"/>
    <property type="project" value="UniProtKB-KW"/>
</dbReference>
<evidence type="ECO:0000313" key="5">
    <source>
        <dbReference type="EMBL" id="GAD55039.1"/>
    </source>
</evidence>
<dbReference type="Pfam" id="PF07726">
    <property type="entry name" value="AAA_3"/>
    <property type="match status" value="1"/>
</dbReference>
<reference evidence="5" key="1">
    <citation type="journal article" date="2013" name="Genome Announc.">
        <title>Draft Genome Sequence of Loktanella cinnabarina LL-001T, Isolated from Deep-Sea Floor Sediment.</title>
        <authorList>
            <person name="Nishi S."/>
            <person name="Tsubouchi T."/>
            <person name="Takaki Y."/>
            <person name="Koyanagi R."/>
            <person name="Satoh N."/>
            <person name="Maruyama T."/>
            <person name="Hatada Y."/>
        </authorList>
    </citation>
    <scope>NUCLEOTIDE SEQUENCE [LARGE SCALE GENOMIC DNA]</scope>
    <source>
        <strain evidence="5">LL-001</strain>
    </source>
</reference>
<dbReference type="InterPro" id="IPR041628">
    <property type="entry name" value="ChlI/MoxR_AAA_lid"/>
</dbReference>
<dbReference type="PIRSF" id="PIRSF002849">
    <property type="entry name" value="AAA_ATPase_chaperone_MoxR_prd"/>
    <property type="match status" value="1"/>
</dbReference>
<dbReference type="Gene3D" id="3.40.50.300">
    <property type="entry name" value="P-loop containing nucleotide triphosphate hydrolases"/>
    <property type="match status" value="1"/>
</dbReference>
<dbReference type="InterPro" id="IPR003593">
    <property type="entry name" value="AAA+_ATPase"/>
</dbReference>
<dbReference type="InterPro" id="IPR027417">
    <property type="entry name" value="P-loop_NTPase"/>
</dbReference>
<dbReference type="InterPro" id="IPR050764">
    <property type="entry name" value="CbbQ/NirQ/NorQ/GpvN"/>
</dbReference>
<dbReference type="EMBL" id="BATB01000009">
    <property type="protein sequence ID" value="GAD55039.1"/>
    <property type="molecule type" value="Genomic_DNA"/>
</dbReference>
<dbReference type="PANTHER" id="PTHR42759">
    <property type="entry name" value="MOXR FAMILY PROTEIN"/>
    <property type="match status" value="1"/>
</dbReference>
<accession>U3ABJ6</accession>
<dbReference type="SUPFAM" id="SSF52540">
    <property type="entry name" value="P-loop containing nucleoside triphosphate hydrolases"/>
    <property type="match status" value="1"/>
</dbReference>
<evidence type="ECO:0000256" key="3">
    <source>
        <dbReference type="ARBA" id="ARBA00061607"/>
    </source>
</evidence>
<dbReference type="Gene3D" id="1.10.8.80">
    <property type="entry name" value="Magnesium chelatase subunit I, C-Terminal domain"/>
    <property type="match status" value="1"/>
</dbReference>
<dbReference type="eggNOG" id="COG0714">
    <property type="taxonomic scope" value="Bacteria"/>
</dbReference>
<dbReference type="Proteomes" id="UP000016566">
    <property type="component" value="Unassembled WGS sequence"/>
</dbReference>
<gene>
    <name evidence="5" type="ORF">MBELCI_1091</name>
</gene>
<proteinExistence type="inferred from homology"/>
<protein>
    <submittedName>
        <fullName evidence="5">ATPase, MoxR family</fullName>
    </submittedName>
</protein>
<evidence type="ECO:0000259" key="4">
    <source>
        <dbReference type="SMART" id="SM00382"/>
    </source>
</evidence>
<dbReference type="AlphaFoldDB" id="U3ABJ6"/>
<dbReference type="STRING" id="1337093.MBELCI_1091"/>
<sequence length="333" mass="36035">MSDADLLAAIENLGDRLAQARDSVARRFVGQERVVELTLSALLCGGHALLVGLPGLGKTRLVDALSTVMGLRGSRIQFTPDLMPADILGSEVLETAADGSRSFRFIEGPVFCQLLMADEINRASPRTQSALLQAMQEREVTIAGQHRPLGRPFHVLATQNPLEQEGTYPLPEAQLDRFLFQIDVPYPTRDTERAILLATTGIEEGAAEAVFTAQELLDAQRLLRRMPVGETVMELILDLVRACRPDEPEALADLRQSVSWGPGPRAAQAMLAVRAEALLDGRLVPGPQDVARLAVPVLEHRMALGFAARARGETLPAVIARVAEHVTRAEAAA</sequence>
<dbReference type="InterPro" id="IPR011703">
    <property type="entry name" value="ATPase_AAA-3"/>
</dbReference>
<keyword evidence="6" id="KW-1185">Reference proteome</keyword>
<evidence type="ECO:0000256" key="1">
    <source>
        <dbReference type="ARBA" id="ARBA00022741"/>
    </source>
</evidence>
<dbReference type="SMART" id="SM00382">
    <property type="entry name" value="AAA"/>
    <property type="match status" value="1"/>
</dbReference>
<dbReference type="PANTHER" id="PTHR42759:SF1">
    <property type="entry name" value="MAGNESIUM-CHELATASE SUBUNIT CHLD"/>
    <property type="match status" value="1"/>
</dbReference>
<dbReference type="GO" id="GO:0016887">
    <property type="term" value="F:ATP hydrolysis activity"/>
    <property type="evidence" value="ECO:0007669"/>
    <property type="project" value="InterPro"/>
</dbReference>
<evidence type="ECO:0000313" key="6">
    <source>
        <dbReference type="Proteomes" id="UP000016566"/>
    </source>
</evidence>
<dbReference type="Pfam" id="PF17863">
    <property type="entry name" value="AAA_lid_2"/>
    <property type="match status" value="1"/>
</dbReference>
<comment type="caution">
    <text evidence="5">The sequence shown here is derived from an EMBL/GenBank/DDBJ whole genome shotgun (WGS) entry which is preliminary data.</text>
</comment>
<feature type="domain" description="AAA+ ATPase" evidence="4">
    <location>
        <begin position="44"/>
        <end position="188"/>
    </location>
</feature>
<keyword evidence="1" id="KW-0547">Nucleotide-binding</keyword>
<organism evidence="5 6">
    <name type="scientific">Limimaricola cinnabarinus LL-001</name>
    <dbReference type="NCBI Taxonomy" id="1337093"/>
    <lineage>
        <taxon>Bacteria</taxon>
        <taxon>Pseudomonadati</taxon>
        <taxon>Pseudomonadota</taxon>
        <taxon>Alphaproteobacteria</taxon>
        <taxon>Rhodobacterales</taxon>
        <taxon>Paracoccaceae</taxon>
        <taxon>Limimaricola</taxon>
    </lineage>
</organism>
<dbReference type="FunFam" id="3.40.50.300:FF:000640">
    <property type="entry name" value="MoxR family ATPase"/>
    <property type="match status" value="1"/>
</dbReference>
<dbReference type="CDD" id="cd00009">
    <property type="entry name" value="AAA"/>
    <property type="match status" value="1"/>
</dbReference>
<evidence type="ECO:0000256" key="2">
    <source>
        <dbReference type="ARBA" id="ARBA00022840"/>
    </source>
</evidence>
<keyword evidence="2" id="KW-0067">ATP-binding</keyword>
<comment type="similarity">
    <text evidence="3">Belongs to the MoxR family.</text>
</comment>